<sequence length="326" mass="38898">MNKVLLVMPFFNSYHKKIKKEIEELGYEVQVVRDSSTFVKIIHLKFISKKLYFLYMQVIWPLIFKFKTRRKYDYLFVIKGEELTPHLCKHLLANCVSQKSVLYLWDSIAHNPRTSEVLKYFTFCFTFDDDDSKNEKYRFELFPLFYSEEFSSSKVYKKAEAQYDFMCIGSFKEERADFLRSIESKFEPHNYRYLFKLYLPWNQYIRKLVSQPDFYPKYGKYIFVRKMALSTVAEITHNSKVVVDVPDKIQSGLTMRTFEALGAHKKLLTTNYNVKNYSFYLPENIKVNLNDMTDDFITSSYVNHGDVTELRSIKNWVASIMNKLNS</sequence>
<reference evidence="1 2" key="1">
    <citation type="submission" date="2016-04" db="EMBL/GenBank/DDBJ databases">
        <title>ATOL: Assembling a taxonomically balanced genome-scale reconstruction of the evolutionary history of the Enterobacteriaceae.</title>
        <authorList>
            <person name="Plunkett G.III."/>
            <person name="Neeno-Eckwall E.C."/>
            <person name="Glasner J.D."/>
            <person name="Perna N.T."/>
        </authorList>
    </citation>
    <scope>NUCLEOTIDE SEQUENCE [LARGE SCALE GENOMIC DNA]</scope>
    <source>
        <strain evidence="1 2">ATCC 51607</strain>
    </source>
</reference>
<dbReference type="RefSeq" id="WP_064554804.1">
    <property type="nucleotide sequence ID" value="NZ_LXEO01000023.1"/>
</dbReference>
<protein>
    <submittedName>
        <fullName evidence="1">Uncharacterized protein</fullName>
    </submittedName>
</protein>
<keyword evidence="2" id="KW-1185">Reference proteome</keyword>
<accession>A0A1B7HQF2</accession>
<evidence type="ECO:0000313" key="2">
    <source>
        <dbReference type="Proteomes" id="UP000078286"/>
    </source>
</evidence>
<name>A0A1B7HQF2_9ENTR</name>
<dbReference type="AlphaFoldDB" id="A0A1B7HQF2"/>
<organism evidence="1 2">
    <name type="scientific">Buttiauxella noackiae ATCC 51607</name>
    <dbReference type="NCBI Taxonomy" id="1354255"/>
    <lineage>
        <taxon>Bacteria</taxon>
        <taxon>Pseudomonadati</taxon>
        <taxon>Pseudomonadota</taxon>
        <taxon>Gammaproteobacteria</taxon>
        <taxon>Enterobacterales</taxon>
        <taxon>Enterobacteriaceae</taxon>
        <taxon>Buttiauxella</taxon>
    </lineage>
</organism>
<evidence type="ECO:0000313" key="1">
    <source>
        <dbReference type="EMBL" id="OAT17846.1"/>
    </source>
</evidence>
<dbReference type="PATRIC" id="fig|1354255.3.peg.2047"/>
<dbReference type="Proteomes" id="UP000078286">
    <property type="component" value="Unassembled WGS sequence"/>
</dbReference>
<proteinExistence type="predicted"/>
<gene>
    <name evidence="1" type="ORF">M979_1980</name>
</gene>
<dbReference type="EMBL" id="LXEO01000023">
    <property type="protein sequence ID" value="OAT17846.1"/>
    <property type="molecule type" value="Genomic_DNA"/>
</dbReference>
<comment type="caution">
    <text evidence="1">The sequence shown here is derived from an EMBL/GenBank/DDBJ whole genome shotgun (WGS) entry which is preliminary data.</text>
</comment>